<keyword evidence="4" id="KW-1185">Reference proteome</keyword>
<dbReference type="AlphaFoldDB" id="A0AA40VV86"/>
<feature type="chain" id="PRO_5041333746" evidence="2">
    <location>
        <begin position="23"/>
        <end position="272"/>
    </location>
</feature>
<feature type="compositionally biased region" description="Polar residues" evidence="1">
    <location>
        <begin position="178"/>
        <end position="187"/>
    </location>
</feature>
<evidence type="ECO:0000256" key="2">
    <source>
        <dbReference type="SAM" id="SignalP"/>
    </source>
</evidence>
<feature type="signal peptide" evidence="2">
    <location>
        <begin position="1"/>
        <end position="22"/>
    </location>
</feature>
<keyword evidence="2" id="KW-0732">Signal</keyword>
<dbReference type="EMBL" id="VJXY01000074">
    <property type="protein sequence ID" value="MBD6620626.1"/>
    <property type="molecule type" value="Genomic_DNA"/>
</dbReference>
<accession>A0AA40VV86</accession>
<reference evidence="3" key="1">
    <citation type="submission" date="2019-07" db="EMBL/GenBank/DDBJ databases">
        <title>Toxilogical consequences of a new and cryptic species of cyanobacteria (Komarekiella delphini-convector) recovered from the epidermis of a bottlenose dolphin and 1500 ft. in the air.</title>
        <authorList>
            <person name="Brown A.O."/>
            <person name="Dvorak P."/>
            <person name="Villanueva C.D."/>
            <person name="Foss A.J."/>
            <person name="Garvey A.D."/>
            <person name="Gibson Q.A."/>
            <person name="Johansen J.R."/>
            <person name="Casamatta D.A."/>
        </authorList>
    </citation>
    <scope>NUCLEOTIDE SEQUENCE</scope>
    <source>
        <strain evidence="3">SJRDD-AB1</strain>
    </source>
</reference>
<evidence type="ECO:0000313" key="3">
    <source>
        <dbReference type="EMBL" id="MBD6620626.1"/>
    </source>
</evidence>
<dbReference type="RefSeq" id="WP_191761938.1">
    <property type="nucleotide sequence ID" value="NZ_VJXY01000074.1"/>
</dbReference>
<organism evidence="3 4">
    <name type="scientific">Komarekiella delphini-convector SJRDD-AB1</name>
    <dbReference type="NCBI Taxonomy" id="2593771"/>
    <lineage>
        <taxon>Bacteria</taxon>
        <taxon>Bacillati</taxon>
        <taxon>Cyanobacteriota</taxon>
        <taxon>Cyanophyceae</taxon>
        <taxon>Nostocales</taxon>
        <taxon>Nostocaceae</taxon>
        <taxon>Komarekiella</taxon>
        <taxon>Komarekiella delphini-convector</taxon>
    </lineage>
</organism>
<proteinExistence type="predicted"/>
<protein>
    <submittedName>
        <fullName evidence="3">Uncharacterized protein</fullName>
    </submittedName>
</protein>
<comment type="caution">
    <text evidence="3">The sequence shown here is derived from an EMBL/GenBank/DDBJ whole genome shotgun (WGS) entry which is preliminary data.</text>
</comment>
<gene>
    <name evidence="3" type="ORF">FNW02_33870</name>
</gene>
<dbReference type="Proteomes" id="UP001165986">
    <property type="component" value="Unassembled WGS sequence"/>
</dbReference>
<evidence type="ECO:0000256" key="1">
    <source>
        <dbReference type="SAM" id="MobiDB-lite"/>
    </source>
</evidence>
<feature type="region of interest" description="Disordered" evidence="1">
    <location>
        <begin position="164"/>
        <end position="187"/>
    </location>
</feature>
<evidence type="ECO:0000313" key="4">
    <source>
        <dbReference type="Proteomes" id="UP001165986"/>
    </source>
</evidence>
<sequence>MIKKLFTITAFLVLASAIKVSAMPARVVYSQDIDSNSVELKIAKGYGLTVDFIATGETIKQVWIGDPSRFTFTSNGNLCSKGDDQNCEGSKATVLFIRQIKPISFPNMTNSSDGSTQITVITNGNDGQKQYQFKLTPAMGQPSYTSLVIKPDSERPAPLLLAEKPATATTKKPDIPQQPVTSASNQSVTATSNIPVKILTLANPTPRDDANAVVAGLAVAARNGQIKPSTNAWNKTQDAIKLLRQGKSREEAISRSGISAQVFNQLLQWGQQ</sequence>
<name>A0AA40VV86_9NOST</name>